<dbReference type="PANTHER" id="PTHR33446:SF2">
    <property type="entry name" value="PROTEIN TONB"/>
    <property type="match status" value="1"/>
</dbReference>
<dbReference type="RefSeq" id="WP_093823261.1">
    <property type="nucleotide sequence ID" value="NZ_FOLQ01000001.1"/>
</dbReference>
<keyword evidence="5" id="KW-0997">Cell inner membrane</keyword>
<dbReference type="Proteomes" id="UP000198598">
    <property type="component" value="Unassembled WGS sequence"/>
</dbReference>
<evidence type="ECO:0000256" key="1">
    <source>
        <dbReference type="ARBA" id="ARBA00004383"/>
    </source>
</evidence>
<gene>
    <name evidence="12" type="ORF">SAMN05216167_101894</name>
</gene>
<dbReference type="AlphaFoldDB" id="A0A1I1IHK8"/>
<dbReference type="STRING" id="662367.SAMN05216167_101894"/>
<dbReference type="Gene3D" id="3.30.1150.10">
    <property type="match status" value="1"/>
</dbReference>
<dbReference type="Pfam" id="PF03544">
    <property type="entry name" value="TonB_C"/>
    <property type="match status" value="1"/>
</dbReference>
<proteinExistence type="inferred from homology"/>
<dbReference type="GO" id="GO:0015031">
    <property type="term" value="P:protein transport"/>
    <property type="evidence" value="ECO:0007669"/>
    <property type="project" value="UniProtKB-KW"/>
</dbReference>
<dbReference type="EMBL" id="FOLQ01000001">
    <property type="protein sequence ID" value="SFC33253.1"/>
    <property type="molecule type" value="Genomic_DNA"/>
</dbReference>
<dbReference type="SUPFAM" id="SSF74653">
    <property type="entry name" value="TolA/TonB C-terminal domain"/>
    <property type="match status" value="1"/>
</dbReference>
<sequence length="153" mass="17134">MMTFQTVRKSMLLLIASLFIGTMTACSQGSSLIKSVQPSEHAEPHEEIFTVVETPPSFPGGMDRFSDYIHQNLRYPADAIKNKVEGRVFVSFLVMYNGRLQDVTVLRGYGYGMNEEAVRLVQSMPSWIPGKQAGRPVNVKYNVVIPFELSSVK</sequence>
<evidence type="ECO:0000256" key="9">
    <source>
        <dbReference type="ARBA" id="ARBA00023136"/>
    </source>
</evidence>
<dbReference type="InterPro" id="IPR006260">
    <property type="entry name" value="TonB/TolA_C"/>
</dbReference>
<evidence type="ECO:0000313" key="13">
    <source>
        <dbReference type="Proteomes" id="UP000198598"/>
    </source>
</evidence>
<dbReference type="OrthoDB" id="9812355at2"/>
<dbReference type="GO" id="GO:0055085">
    <property type="term" value="P:transmembrane transport"/>
    <property type="evidence" value="ECO:0007669"/>
    <property type="project" value="InterPro"/>
</dbReference>
<evidence type="ECO:0000259" key="11">
    <source>
        <dbReference type="PROSITE" id="PS52015"/>
    </source>
</evidence>
<evidence type="ECO:0000256" key="6">
    <source>
        <dbReference type="ARBA" id="ARBA00022692"/>
    </source>
</evidence>
<comment type="subcellular location">
    <subcellularLocation>
        <location evidence="1">Cell inner membrane</location>
        <topology evidence="1">Single-pass membrane protein</topology>
        <orientation evidence="1">Periplasmic side</orientation>
    </subcellularLocation>
</comment>
<keyword evidence="8" id="KW-1133">Transmembrane helix</keyword>
<dbReference type="GO" id="GO:0031992">
    <property type="term" value="F:energy transducer activity"/>
    <property type="evidence" value="ECO:0007669"/>
    <property type="project" value="TreeGrafter"/>
</dbReference>
<comment type="similarity">
    <text evidence="2">Belongs to the TonB family.</text>
</comment>
<accession>A0A1I1IHK8</accession>
<keyword evidence="7" id="KW-0653">Protein transport</keyword>
<protein>
    <submittedName>
        <fullName evidence="12">TonB family C-terminal domain-containing protein</fullName>
    </submittedName>
</protein>
<dbReference type="NCBIfam" id="TIGR01352">
    <property type="entry name" value="tonB_Cterm"/>
    <property type="match status" value="1"/>
</dbReference>
<name>A0A1I1IHK8_9BACT</name>
<dbReference type="PROSITE" id="PS52015">
    <property type="entry name" value="TONB_CTD"/>
    <property type="match status" value="1"/>
</dbReference>
<evidence type="ECO:0000256" key="5">
    <source>
        <dbReference type="ARBA" id="ARBA00022519"/>
    </source>
</evidence>
<keyword evidence="13" id="KW-1185">Reference proteome</keyword>
<keyword evidence="9" id="KW-0472">Membrane</keyword>
<keyword evidence="6" id="KW-0812">Transmembrane</keyword>
<keyword evidence="10" id="KW-0732">Signal</keyword>
<feature type="chain" id="PRO_5011652378" evidence="10">
    <location>
        <begin position="26"/>
        <end position="153"/>
    </location>
</feature>
<feature type="domain" description="TonB C-terminal" evidence="11">
    <location>
        <begin position="60"/>
        <end position="153"/>
    </location>
</feature>
<dbReference type="InterPro" id="IPR051045">
    <property type="entry name" value="TonB-dependent_transducer"/>
</dbReference>
<dbReference type="GO" id="GO:0098797">
    <property type="term" value="C:plasma membrane protein complex"/>
    <property type="evidence" value="ECO:0007669"/>
    <property type="project" value="TreeGrafter"/>
</dbReference>
<dbReference type="PANTHER" id="PTHR33446">
    <property type="entry name" value="PROTEIN TONB-RELATED"/>
    <property type="match status" value="1"/>
</dbReference>
<dbReference type="InterPro" id="IPR037682">
    <property type="entry name" value="TonB_C"/>
</dbReference>
<reference evidence="12 13" key="1">
    <citation type="submission" date="2016-10" db="EMBL/GenBank/DDBJ databases">
        <authorList>
            <person name="de Groot N.N."/>
        </authorList>
    </citation>
    <scope>NUCLEOTIDE SEQUENCE [LARGE SCALE GENOMIC DNA]</scope>
    <source>
        <strain evidence="12 13">DSM 26130</strain>
    </source>
</reference>
<feature type="signal peptide" evidence="10">
    <location>
        <begin position="1"/>
        <end position="25"/>
    </location>
</feature>
<evidence type="ECO:0000256" key="10">
    <source>
        <dbReference type="SAM" id="SignalP"/>
    </source>
</evidence>
<keyword evidence="3" id="KW-0813">Transport</keyword>
<evidence type="ECO:0000256" key="7">
    <source>
        <dbReference type="ARBA" id="ARBA00022927"/>
    </source>
</evidence>
<evidence type="ECO:0000256" key="2">
    <source>
        <dbReference type="ARBA" id="ARBA00006555"/>
    </source>
</evidence>
<evidence type="ECO:0000256" key="4">
    <source>
        <dbReference type="ARBA" id="ARBA00022475"/>
    </source>
</evidence>
<evidence type="ECO:0000313" key="12">
    <source>
        <dbReference type="EMBL" id="SFC33253.1"/>
    </source>
</evidence>
<organism evidence="12 13">
    <name type="scientific">Spirosoma endophyticum</name>
    <dbReference type="NCBI Taxonomy" id="662367"/>
    <lineage>
        <taxon>Bacteria</taxon>
        <taxon>Pseudomonadati</taxon>
        <taxon>Bacteroidota</taxon>
        <taxon>Cytophagia</taxon>
        <taxon>Cytophagales</taxon>
        <taxon>Cytophagaceae</taxon>
        <taxon>Spirosoma</taxon>
    </lineage>
</organism>
<evidence type="ECO:0000256" key="3">
    <source>
        <dbReference type="ARBA" id="ARBA00022448"/>
    </source>
</evidence>
<evidence type="ECO:0000256" key="8">
    <source>
        <dbReference type="ARBA" id="ARBA00022989"/>
    </source>
</evidence>
<keyword evidence="4" id="KW-1003">Cell membrane</keyword>